<proteinExistence type="predicted"/>
<accession>A0AAV9JLA4</accession>
<reference evidence="1 2" key="1">
    <citation type="submission" date="2021-11" db="EMBL/GenBank/DDBJ databases">
        <title>Black yeast isolated from Biological Soil Crust.</title>
        <authorList>
            <person name="Kurbessoian T."/>
        </authorList>
    </citation>
    <scope>NUCLEOTIDE SEQUENCE [LARGE SCALE GENOMIC DNA]</scope>
    <source>
        <strain evidence="1 2">CCFEE 5522</strain>
    </source>
</reference>
<dbReference type="AlphaFoldDB" id="A0AAV9JLA4"/>
<dbReference type="PANTHER" id="PTHR42085:SF2">
    <property type="entry name" value="F-BOX DOMAIN-CONTAINING PROTEIN"/>
    <property type="match status" value="1"/>
</dbReference>
<evidence type="ECO:0000313" key="1">
    <source>
        <dbReference type="EMBL" id="KAK4545729.1"/>
    </source>
</evidence>
<dbReference type="InterPro" id="IPR038883">
    <property type="entry name" value="AN11006-like"/>
</dbReference>
<protein>
    <submittedName>
        <fullName evidence="1">Uncharacterized protein</fullName>
    </submittedName>
</protein>
<comment type="caution">
    <text evidence="1">The sequence shown here is derived from an EMBL/GenBank/DDBJ whole genome shotgun (WGS) entry which is preliminary data.</text>
</comment>
<dbReference type="PANTHER" id="PTHR42085">
    <property type="entry name" value="F-BOX DOMAIN-CONTAINING PROTEIN"/>
    <property type="match status" value="1"/>
</dbReference>
<name>A0AAV9JLA4_9PEZI</name>
<organism evidence="1 2">
    <name type="scientific">Oleoguttula mirabilis</name>
    <dbReference type="NCBI Taxonomy" id="1507867"/>
    <lineage>
        <taxon>Eukaryota</taxon>
        <taxon>Fungi</taxon>
        <taxon>Dikarya</taxon>
        <taxon>Ascomycota</taxon>
        <taxon>Pezizomycotina</taxon>
        <taxon>Dothideomycetes</taxon>
        <taxon>Dothideomycetidae</taxon>
        <taxon>Mycosphaerellales</taxon>
        <taxon>Teratosphaeriaceae</taxon>
        <taxon>Oleoguttula</taxon>
    </lineage>
</organism>
<gene>
    <name evidence="1" type="ORF">LTR36_002683</name>
</gene>
<dbReference type="EMBL" id="JAVFHQ010000018">
    <property type="protein sequence ID" value="KAK4545729.1"/>
    <property type="molecule type" value="Genomic_DNA"/>
</dbReference>
<dbReference type="Proteomes" id="UP001324427">
    <property type="component" value="Unassembled WGS sequence"/>
</dbReference>
<sequence>MAEPKAFPLLSLPPELWIKIGKHAIDAQLDIYLSERYSCRDIDAVRYQDPEPQPDMTRVTMVMGRRGDGSWTPEAFTEAVGSWLRAIGILNRRYLTGVVLLVDSRDDEKAAFDTVRGEWKPTSLLLLGLPAELWIEIGKKTILVEMRIREGLVGDRWYRVPAAQPAITRLCKIMRVELLPYFYKTCFSGTVRVSQILLDPLYSEMSRWLNAIGPSNRRLLDDVVLRVHFLDVGWMLDRISDAWQVPMEFSQGVGKMSGMKMNEHFRLLDLPPELWCRICEFAVTAEHPIVLDYHFNDRDLCNSIAQPPLARVNQQLRAETVMLFYDRNTFLVKDETTVAPMLAKWLFAIGPRCGALLRDLAIISDYDDVRAYYGGLLYVYGFAIQRGLSNPVCDPEYLHTYKVSFIGRQGSGARQKLALRNR</sequence>
<evidence type="ECO:0000313" key="2">
    <source>
        <dbReference type="Proteomes" id="UP001324427"/>
    </source>
</evidence>
<keyword evidence="2" id="KW-1185">Reference proteome</keyword>